<dbReference type="PANTHER" id="PTHR12889">
    <property type="entry name" value="GAMMA-SECRETASE SUBUNIT APH-1"/>
    <property type="match status" value="1"/>
</dbReference>
<feature type="transmembrane region" description="Helical" evidence="7">
    <location>
        <begin position="6"/>
        <end position="25"/>
    </location>
</feature>
<gene>
    <name evidence="8" type="ORF">CAUPRSCDRAFT_5523</name>
    <name evidence="9" type="ORF">CXG81DRAFT_16691</name>
</gene>
<dbReference type="Pfam" id="PF06105">
    <property type="entry name" value="Aph-1"/>
    <property type="match status" value="1"/>
</dbReference>
<dbReference type="GO" id="GO:0016020">
    <property type="term" value="C:membrane"/>
    <property type="evidence" value="ECO:0007669"/>
    <property type="project" value="UniProtKB-SubCell"/>
</dbReference>
<evidence type="ECO:0000256" key="3">
    <source>
        <dbReference type="ARBA" id="ARBA00022692"/>
    </source>
</evidence>
<dbReference type="EMBL" id="ML014117">
    <property type="protein sequence ID" value="RKP03858.1"/>
    <property type="molecule type" value="Genomic_DNA"/>
</dbReference>
<dbReference type="InterPro" id="IPR009294">
    <property type="entry name" value="Aph-1"/>
</dbReference>
<dbReference type="STRING" id="1555241.A0A4P9X1K6"/>
<dbReference type="OrthoDB" id="6507463at2759"/>
<keyword evidence="4" id="KW-0914">Notch signaling pathway</keyword>
<protein>
    <submittedName>
        <fullName evidence="8">Aph-1</fullName>
    </submittedName>
</protein>
<evidence type="ECO:0000313" key="8">
    <source>
        <dbReference type="EMBL" id="RKO98050.1"/>
    </source>
</evidence>
<feature type="transmembrane region" description="Helical" evidence="7">
    <location>
        <begin position="107"/>
        <end position="126"/>
    </location>
</feature>
<name>A0A4P9X1K6_9FUNG</name>
<evidence type="ECO:0000256" key="5">
    <source>
        <dbReference type="ARBA" id="ARBA00022989"/>
    </source>
</evidence>
<evidence type="ECO:0000256" key="4">
    <source>
        <dbReference type="ARBA" id="ARBA00022976"/>
    </source>
</evidence>
<sequence length="239" mass="26233">MTTTSFFGNLLVAYGPALAVFFGYIARDAQDVILAMSGAFAWLIPAFITSLFWNFIPVLHETRVAIIFIGVVLQELFRVGFFLVIARAESGLDMISRNAQPSLNRPRYAFVTGFGFGMMSGAISYINQLAQSLGPGYIACTSCPGIDVYFASAITTCFFIALHTTWHQFLFQGLWTPSWPRIAALAWVTLSHMAASCSTLLIPSHVHLGCLIAYAVMLVILLINLSVVTRPILLHLKST</sequence>
<reference evidence="9" key="2">
    <citation type="submission" date="2018-04" db="EMBL/GenBank/DDBJ databases">
        <title>Leveraging single-cell genomics to expand the Fungal Tree of Life.</title>
        <authorList>
            <consortium name="DOE Joint Genome Institute"/>
            <person name="Ahrendt S.R."/>
            <person name="Quandt C.A."/>
            <person name="Ciobanu D."/>
            <person name="Clum A."/>
            <person name="Salamov A."/>
            <person name="Andreopoulos B."/>
            <person name="Cheng J.-F."/>
            <person name="Woyke T."/>
            <person name="Pelin A."/>
            <person name="Henrissat B."/>
            <person name="Benny G.L."/>
            <person name="Smith M.E."/>
            <person name="James T.Y."/>
            <person name="Grigoriev I.V."/>
        </authorList>
    </citation>
    <scope>NUCLEOTIDE SEQUENCE</scope>
    <source>
        <strain evidence="9">ATCC 52028</strain>
    </source>
</reference>
<feature type="transmembrane region" description="Helical" evidence="7">
    <location>
        <begin position="65"/>
        <end position="86"/>
    </location>
</feature>
<evidence type="ECO:0000256" key="1">
    <source>
        <dbReference type="ARBA" id="ARBA00004141"/>
    </source>
</evidence>
<keyword evidence="11" id="KW-1185">Reference proteome</keyword>
<feature type="transmembrane region" description="Helical" evidence="7">
    <location>
        <begin position="146"/>
        <end position="170"/>
    </location>
</feature>
<reference evidence="10 11" key="1">
    <citation type="journal article" date="2018" name="Nat. Microbiol.">
        <title>Leveraging single-cell genomics to expand the fungal tree of life.</title>
        <authorList>
            <person name="Ahrendt S.R."/>
            <person name="Quandt C.A."/>
            <person name="Ciobanu D."/>
            <person name="Clum A."/>
            <person name="Salamov A."/>
            <person name="Andreopoulos B."/>
            <person name="Cheng J.F."/>
            <person name="Woyke T."/>
            <person name="Pelin A."/>
            <person name="Henrissat B."/>
            <person name="Reynolds N.K."/>
            <person name="Benny G.L."/>
            <person name="Smith M.E."/>
            <person name="James T.Y."/>
            <person name="Grigoriev I.V."/>
        </authorList>
    </citation>
    <scope>NUCLEOTIDE SEQUENCE [LARGE SCALE GENOMIC DNA]</scope>
    <source>
        <strain evidence="10 11">ATCC 52028</strain>
    </source>
</reference>
<evidence type="ECO:0000313" key="10">
    <source>
        <dbReference type="Proteomes" id="UP000268535"/>
    </source>
</evidence>
<comment type="subcellular location">
    <subcellularLocation>
        <location evidence="1">Membrane</location>
        <topology evidence="1">Multi-pass membrane protein</topology>
    </subcellularLocation>
</comment>
<dbReference type="GO" id="GO:0016485">
    <property type="term" value="P:protein processing"/>
    <property type="evidence" value="ECO:0007669"/>
    <property type="project" value="InterPro"/>
</dbReference>
<evidence type="ECO:0000313" key="11">
    <source>
        <dbReference type="Proteomes" id="UP000274922"/>
    </source>
</evidence>
<dbReference type="Proteomes" id="UP000268535">
    <property type="component" value="Unassembled WGS sequence"/>
</dbReference>
<dbReference type="EMBL" id="ML009122">
    <property type="protein sequence ID" value="RKO98050.1"/>
    <property type="molecule type" value="Genomic_DNA"/>
</dbReference>
<dbReference type="Proteomes" id="UP000274922">
    <property type="component" value="Unassembled WGS sequence"/>
</dbReference>
<organism evidence="8 10">
    <name type="scientific">Caulochytrium protostelioides</name>
    <dbReference type="NCBI Taxonomy" id="1555241"/>
    <lineage>
        <taxon>Eukaryota</taxon>
        <taxon>Fungi</taxon>
        <taxon>Fungi incertae sedis</taxon>
        <taxon>Chytridiomycota</taxon>
        <taxon>Chytridiomycota incertae sedis</taxon>
        <taxon>Chytridiomycetes</taxon>
        <taxon>Caulochytriales</taxon>
        <taxon>Caulochytriaceae</taxon>
        <taxon>Caulochytrium</taxon>
    </lineage>
</organism>
<feature type="transmembrane region" description="Helical" evidence="7">
    <location>
        <begin position="32"/>
        <end position="53"/>
    </location>
</feature>
<feature type="transmembrane region" description="Helical" evidence="7">
    <location>
        <begin position="182"/>
        <end position="205"/>
    </location>
</feature>
<accession>A0A4P9X1K6</accession>
<proteinExistence type="inferred from homology"/>
<keyword evidence="5 7" id="KW-1133">Transmembrane helix</keyword>
<evidence type="ECO:0000256" key="7">
    <source>
        <dbReference type="SAM" id="Phobius"/>
    </source>
</evidence>
<keyword evidence="6 7" id="KW-0472">Membrane</keyword>
<comment type="similarity">
    <text evidence="2">Belongs to the APH-1 family.</text>
</comment>
<evidence type="ECO:0000313" key="9">
    <source>
        <dbReference type="EMBL" id="RKP03858.1"/>
    </source>
</evidence>
<keyword evidence="3 7" id="KW-0812">Transmembrane</keyword>
<feature type="transmembrane region" description="Helical" evidence="7">
    <location>
        <begin position="211"/>
        <end position="233"/>
    </location>
</feature>
<dbReference type="AlphaFoldDB" id="A0A4P9X1K6"/>
<reference evidence="8" key="3">
    <citation type="submission" date="2018-08" db="EMBL/GenBank/DDBJ databases">
        <title>Leveraging single-cell genomics to expand the Fungal Tree of Life.</title>
        <authorList>
            <consortium name="DOE Joint Genome Institute"/>
            <person name="Ahrendt S.R."/>
            <person name="Quandt C.A."/>
            <person name="Ciobanu D."/>
            <person name="Clum A."/>
            <person name="Salamov A."/>
            <person name="Andreopoulos B."/>
            <person name="Cheng J.-F."/>
            <person name="Woyke T."/>
            <person name="Pelin A."/>
            <person name="Henrissat B."/>
            <person name="Reynolds N."/>
            <person name="Benny G.L."/>
            <person name="Smith M.E."/>
            <person name="James T.Y."/>
            <person name="Grigoriev I.V."/>
        </authorList>
    </citation>
    <scope>NUCLEOTIDE SEQUENCE</scope>
    <source>
        <strain evidence="8">ATCC 52028</strain>
    </source>
</reference>
<evidence type="ECO:0000256" key="2">
    <source>
        <dbReference type="ARBA" id="ARBA00005577"/>
    </source>
</evidence>
<evidence type="ECO:0000256" key="6">
    <source>
        <dbReference type="ARBA" id="ARBA00023136"/>
    </source>
</evidence>